<keyword evidence="3" id="KW-1185">Reference proteome</keyword>
<dbReference type="EMBL" id="KL142395">
    <property type="protein sequence ID" value="KDR70780.1"/>
    <property type="molecule type" value="Genomic_DNA"/>
</dbReference>
<name>A0A067SIK9_GALM3</name>
<protein>
    <submittedName>
        <fullName evidence="2">Uncharacterized protein</fullName>
    </submittedName>
</protein>
<reference evidence="3" key="1">
    <citation type="journal article" date="2014" name="Proc. Natl. Acad. Sci. U.S.A.">
        <title>Extensive sampling of basidiomycete genomes demonstrates inadequacy of the white-rot/brown-rot paradigm for wood decay fungi.</title>
        <authorList>
            <person name="Riley R."/>
            <person name="Salamov A.A."/>
            <person name="Brown D.W."/>
            <person name="Nagy L.G."/>
            <person name="Floudas D."/>
            <person name="Held B.W."/>
            <person name="Levasseur A."/>
            <person name="Lombard V."/>
            <person name="Morin E."/>
            <person name="Otillar R."/>
            <person name="Lindquist E.A."/>
            <person name="Sun H."/>
            <person name="LaButti K.M."/>
            <person name="Schmutz J."/>
            <person name="Jabbour D."/>
            <person name="Luo H."/>
            <person name="Baker S.E."/>
            <person name="Pisabarro A.G."/>
            <person name="Walton J.D."/>
            <person name="Blanchette R.A."/>
            <person name="Henrissat B."/>
            <person name="Martin F."/>
            <person name="Cullen D."/>
            <person name="Hibbett D.S."/>
            <person name="Grigoriev I.V."/>
        </authorList>
    </citation>
    <scope>NUCLEOTIDE SEQUENCE [LARGE SCALE GENOMIC DNA]</scope>
    <source>
        <strain evidence="3">CBS 339.88</strain>
    </source>
</reference>
<dbReference type="HOGENOM" id="CLU_054795_0_0_1"/>
<dbReference type="AlphaFoldDB" id="A0A067SIK9"/>
<dbReference type="Proteomes" id="UP000027222">
    <property type="component" value="Unassembled WGS sequence"/>
</dbReference>
<feature type="transmembrane region" description="Helical" evidence="1">
    <location>
        <begin position="57"/>
        <end position="80"/>
    </location>
</feature>
<dbReference type="OrthoDB" id="2873242at2759"/>
<organism evidence="2 3">
    <name type="scientific">Galerina marginata (strain CBS 339.88)</name>
    <dbReference type="NCBI Taxonomy" id="685588"/>
    <lineage>
        <taxon>Eukaryota</taxon>
        <taxon>Fungi</taxon>
        <taxon>Dikarya</taxon>
        <taxon>Basidiomycota</taxon>
        <taxon>Agaricomycotina</taxon>
        <taxon>Agaricomycetes</taxon>
        <taxon>Agaricomycetidae</taxon>
        <taxon>Agaricales</taxon>
        <taxon>Agaricineae</taxon>
        <taxon>Strophariaceae</taxon>
        <taxon>Galerina</taxon>
    </lineage>
</organism>
<evidence type="ECO:0000313" key="2">
    <source>
        <dbReference type="EMBL" id="KDR70780.1"/>
    </source>
</evidence>
<evidence type="ECO:0000256" key="1">
    <source>
        <dbReference type="SAM" id="Phobius"/>
    </source>
</evidence>
<evidence type="ECO:0000313" key="3">
    <source>
        <dbReference type="Proteomes" id="UP000027222"/>
    </source>
</evidence>
<keyword evidence="1" id="KW-0472">Membrane</keyword>
<feature type="transmembrane region" description="Helical" evidence="1">
    <location>
        <begin position="261"/>
        <end position="283"/>
    </location>
</feature>
<feature type="transmembrane region" description="Helical" evidence="1">
    <location>
        <begin position="139"/>
        <end position="159"/>
    </location>
</feature>
<feature type="transmembrane region" description="Helical" evidence="1">
    <location>
        <begin position="221"/>
        <end position="246"/>
    </location>
</feature>
<sequence length="346" mass="38486">MSDAGADSRLPPVAFQQSWIDSSLNSTILFAVLMGVYSIVFFATLYLYTTRKGQHRWFIVAVITLQYLLSALEFGLQWYLTIWEFIRNGKSRELIFLSLTNFPAWVQIVINIIGAAVTVLADGLLVWRCFYAWNRSFRVVGALLFLFVSEIVLFFSSIITPLAKKLELSPKEAIAINDTLAAAYVVSASTSLLATVLIAYRIYHVYHQSTAIVTSGGKFWHIIEILVQSAAIYAVMMIIQAVSLFLPNLGTSTSVFALDNYAVALMIPIAGIAPCAMVARVHFSSHREPKVKSTVHHLTDLRFRGRESYSDTRIEADNVIGINPPETLSAQNESKLGHGEKVVNEV</sequence>
<keyword evidence="1" id="KW-0812">Transmembrane</keyword>
<feature type="transmembrane region" description="Helical" evidence="1">
    <location>
        <begin position="104"/>
        <end position="127"/>
    </location>
</feature>
<feature type="transmembrane region" description="Helical" evidence="1">
    <location>
        <begin position="28"/>
        <end position="48"/>
    </location>
</feature>
<dbReference type="STRING" id="685588.A0A067SIK9"/>
<gene>
    <name evidence="2" type="ORF">GALMADRAFT_144275</name>
</gene>
<proteinExistence type="predicted"/>
<feature type="transmembrane region" description="Helical" evidence="1">
    <location>
        <begin position="179"/>
        <end position="200"/>
    </location>
</feature>
<keyword evidence="1" id="KW-1133">Transmembrane helix</keyword>
<accession>A0A067SIK9</accession>